<protein>
    <recommendedName>
        <fullName evidence="5">Cytochrome c domain-containing protein</fullName>
    </recommendedName>
</protein>
<keyword evidence="6" id="KW-0614">Plasmid</keyword>
<dbReference type="SUPFAM" id="SSF46626">
    <property type="entry name" value="Cytochrome c"/>
    <property type="match status" value="1"/>
</dbReference>
<dbReference type="PROSITE" id="PS51007">
    <property type="entry name" value="CYTC"/>
    <property type="match status" value="1"/>
</dbReference>
<sequence>MRTWTGPCCASPSSRTPICRAAGAARRDGEMHRHLMHMGLTLGLLLGAFGSALGQDRPVPGVNPLRGDSRVIEAGRQGYRQHCAECHGEEAVNPIAEAPDLRRLDSFCRRLKDPALQTHCRDDVDRYYLRSVNEGKIRAGIVHMPPWEGRLSPDEIWSIRNFIESRPRPAPAR</sequence>
<dbReference type="GO" id="GO:0009055">
    <property type="term" value="F:electron transfer activity"/>
    <property type="evidence" value="ECO:0007669"/>
    <property type="project" value="InterPro"/>
</dbReference>
<geneLocation type="plasmid" evidence="7">
    <name>psna507_unt10</name>
</geneLocation>
<evidence type="ECO:0000256" key="1">
    <source>
        <dbReference type="ARBA" id="ARBA00022617"/>
    </source>
</evidence>
<dbReference type="InterPro" id="IPR036909">
    <property type="entry name" value="Cyt_c-like_dom_sf"/>
</dbReference>
<feature type="domain" description="Cytochrome c" evidence="5">
    <location>
        <begin position="70"/>
        <end position="167"/>
    </location>
</feature>
<keyword evidence="2 4" id="KW-0479">Metal-binding</keyword>
<evidence type="ECO:0000313" key="7">
    <source>
        <dbReference type="Proteomes" id="UP000323522"/>
    </source>
</evidence>
<reference evidence="6 7" key="1">
    <citation type="submission" date="2019-02" db="EMBL/GenBank/DDBJ databases">
        <title>Complete Genome Sequence and Methylome Analysis of Sphaerotilus natans subsp. sulfidivorans D-507.</title>
        <authorList>
            <person name="Fomenkov A."/>
            <person name="Gridneva E."/>
            <person name="Smolyakov D."/>
            <person name="Dubinina G."/>
            <person name="Vincze T."/>
            <person name="Grabovich M."/>
            <person name="Roberts R.J."/>
        </authorList>
    </citation>
    <scope>NUCLEOTIDE SEQUENCE [LARGE SCALE GENOMIC DNA]</scope>
    <source>
        <strain evidence="6 7">D-507</strain>
        <plasmid evidence="7">psna507_unt10</plasmid>
    </source>
</reference>
<dbReference type="Proteomes" id="UP000323522">
    <property type="component" value="Plasmid pSna507_unt10"/>
</dbReference>
<accession>A0A5C1Q9T1</accession>
<evidence type="ECO:0000256" key="2">
    <source>
        <dbReference type="ARBA" id="ARBA00022723"/>
    </source>
</evidence>
<dbReference type="EMBL" id="CP035710">
    <property type="protein sequence ID" value="QEN02932.1"/>
    <property type="molecule type" value="Genomic_DNA"/>
</dbReference>
<gene>
    <name evidence="6" type="ORF">EWH46_18915</name>
</gene>
<evidence type="ECO:0000256" key="4">
    <source>
        <dbReference type="PROSITE-ProRule" id="PRU00433"/>
    </source>
</evidence>
<dbReference type="KEGG" id="snn:EWH46_18915"/>
<dbReference type="AlphaFoldDB" id="A0A5C1Q9T1"/>
<keyword evidence="3 4" id="KW-0408">Iron</keyword>
<dbReference type="OrthoDB" id="9797504at2"/>
<proteinExistence type="predicted"/>
<dbReference type="GO" id="GO:0046872">
    <property type="term" value="F:metal ion binding"/>
    <property type="evidence" value="ECO:0007669"/>
    <property type="project" value="UniProtKB-KW"/>
</dbReference>
<dbReference type="InterPro" id="IPR009056">
    <property type="entry name" value="Cyt_c-like_dom"/>
</dbReference>
<evidence type="ECO:0000259" key="5">
    <source>
        <dbReference type="PROSITE" id="PS51007"/>
    </source>
</evidence>
<evidence type="ECO:0000313" key="6">
    <source>
        <dbReference type="EMBL" id="QEN02932.1"/>
    </source>
</evidence>
<name>A0A5C1Q9T1_9BURK</name>
<dbReference type="Gene3D" id="1.10.760.10">
    <property type="entry name" value="Cytochrome c-like domain"/>
    <property type="match status" value="1"/>
</dbReference>
<dbReference type="GO" id="GO:0020037">
    <property type="term" value="F:heme binding"/>
    <property type="evidence" value="ECO:0007669"/>
    <property type="project" value="InterPro"/>
</dbReference>
<evidence type="ECO:0000256" key="3">
    <source>
        <dbReference type="ARBA" id="ARBA00023004"/>
    </source>
</evidence>
<organism evidence="6 7">
    <name type="scientific">Sphaerotilus sulfidivorans</name>
    <dbReference type="NCBI Taxonomy" id="639200"/>
    <lineage>
        <taxon>Bacteria</taxon>
        <taxon>Pseudomonadati</taxon>
        <taxon>Pseudomonadota</taxon>
        <taxon>Betaproteobacteria</taxon>
        <taxon>Burkholderiales</taxon>
        <taxon>Sphaerotilaceae</taxon>
        <taxon>Sphaerotilus</taxon>
    </lineage>
</organism>
<dbReference type="Pfam" id="PF13442">
    <property type="entry name" value="Cytochrome_CBB3"/>
    <property type="match status" value="1"/>
</dbReference>
<keyword evidence="1 4" id="KW-0349">Heme</keyword>